<evidence type="ECO:0008006" key="3">
    <source>
        <dbReference type="Google" id="ProtNLM"/>
    </source>
</evidence>
<dbReference type="PANTHER" id="PTHR15665:SF1">
    <property type="entry name" value="PROTEIN ASTEROID HOMOLOG 1"/>
    <property type="match status" value="1"/>
</dbReference>
<protein>
    <recommendedName>
        <fullName evidence="3">Asteroid domain-containing protein</fullName>
    </recommendedName>
</protein>
<dbReference type="EMBL" id="LXWW01000305">
    <property type="protein sequence ID" value="OAO13984.1"/>
    <property type="molecule type" value="Genomic_DNA"/>
</dbReference>
<accession>A0A196SDA1</accession>
<gene>
    <name evidence="1" type="ORF">AV274_4330</name>
</gene>
<sequence>MITNDLSRKAIASVCSYESLYRYTRWILREIESRNVSIDCYFYDCLSDVDKSRVYAGRRASLLQTTDKWRQGFQIEDPSGIPQGKGYHLPNIRLCACAIRKAVLDFFEGDKERIRCACVDLDREIAKYASDHDCYVLSSDYDFVVFPIKGLVDLNSCMQSIHRKAHSLELISNLRIYTSFHLSEERMTYLALLQGNDFVNGLPNANIEETIHRIATLDGNLFEDYCRCFPRVEREELRRRFALVMKKYDVHSYPSFPLSCLTDSSHNTAVLEACGVTEESLSQLLASYGTVFSHSLIDCLFSPVLYTPVTLFFQNASYNRYVLGLMLKLYDMVGNGVADACLMETDEGLQYRPSEEAFNQRLALLWPAVRRRLEWARRVATLPLTERVERLRGLDASLIFRQRMSPQAMFREGCFRIARKQLCFLVEKETVNPLMERIRNLVGKREELDGFYPSRDLGCAFECFCSACSIVYTAFQFLHLKTDDALLNRLSLQTLLDLNGAE</sequence>
<name>A0A196SDA1_BLAHN</name>
<evidence type="ECO:0000313" key="2">
    <source>
        <dbReference type="Proteomes" id="UP000078348"/>
    </source>
</evidence>
<dbReference type="Proteomes" id="UP000078348">
    <property type="component" value="Unassembled WGS sequence"/>
</dbReference>
<comment type="caution">
    <text evidence="1">The sequence shown here is derived from an EMBL/GenBank/DDBJ whole genome shotgun (WGS) entry which is preliminary data.</text>
</comment>
<organism evidence="1 2">
    <name type="scientific">Blastocystis sp. subtype 1 (strain ATCC 50177 / NandII)</name>
    <dbReference type="NCBI Taxonomy" id="478820"/>
    <lineage>
        <taxon>Eukaryota</taxon>
        <taxon>Sar</taxon>
        <taxon>Stramenopiles</taxon>
        <taxon>Bigyra</taxon>
        <taxon>Opalozoa</taxon>
        <taxon>Opalinata</taxon>
        <taxon>Blastocystidae</taxon>
        <taxon>Blastocystis</taxon>
    </lineage>
</organism>
<proteinExistence type="predicted"/>
<evidence type="ECO:0000313" key="1">
    <source>
        <dbReference type="EMBL" id="OAO13984.1"/>
    </source>
</evidence>
<dbReference type="AlphaFoldDB" id="A0A196SDA1"/>
<keyword evidence="2" id="KW-1185">Reference proteome</keyword>
<reference evidence="1 2" key="1">
    <citation type="submission" date="2016-05" db="EMBL/GenBank/DDBJ databases">
        <title>Nuclear genome of Blastocystis sp. subtype 1 NandII.</title>
        <authorList>
            <person name="Gentekaki E."/>
            <person name="Curtis B."/>
            <person name="Stairs C."/>
            <person name="Eme L."/>
            <person name="Herman E."/>
            <person name="Klimes V."/>
            <person name="Arias M.C."/>
            <person name="Elias M."/>
            <person name="Hilliou F."/>
            <person name="Klute M."/>
            <person name="Malik S.-B."/>
            <person name="Pightling A."/>
            <person name="Rachubinski R."/>
            <person name="Salas D."/>
            <person name="Schlacht A."/>
            <person name="Suga H."/>
            <person name="Archibald J."/>
            <person name="Ball S.G."/>
            <person name="Clark G."/>
            <person name="Dacks J."/>
            <person name="Van Der Giezen M."/>
            <person name="Tsaousis A."/>
            <person name="Roger A."/>
        </authorList>
    </citation>
    <scope>NUCLEOTIDE SEQUENCE [LARGE SCALE GENOMIC DNA]</scope>
    <source>
        <strain evidence="2">ATCC 50177 / NandII</strain>
    </source>
</reference>
<dbReference type="InterPro" id="IPR026832">
    <property type="entry name" value="Asteroid"/>
</dbReference>
<dbReference type="PANTHER" id="PTHR15665">
    <property type="entry name" value="ASTEROID PROTEIN"/>
    <property type="match status" value="1"/>
</dbReference>